<evidence type="ECO:0000256" key="1">
    <source>
        <dbReference type="SAM" id="MobiDB-lite"/>
    </source>
</evidence>
<dbReference type="InterPro" id="IPR010541">
    <property type="entry name" value="Prp3_C"/>
</dbReference>
<gene>
    <name evidence="3" type="ORF">PSNMU_V1.4_AUG-EV-PASAV3_0099270</name>
</gene>
<dbReference type="AlphaFoldDB" id="A0A448ZLM4"/>
<keyword evidence="4" id="KW-1185">Reference proteome</keyword>
<sequence>MAGNESGEHIVCHDYMAALERTINEMDVLRAIYGEDGDNNNHGSGSSSSFEIVSPGPDEMNRMRRFLGLCIEDGDEDDDFEHHEDKCDEGGNMEDQPQPFPDIQIQLRIPIQNIEENGSDDDRIVATLRCRLPLGYPEYFPALVTSLRLVPARNRSLTEEIARSLNETSATSLQGTESIMDLVEETRELLLSDRFAADSSKGSDQVHDVKAEDQHRNRGCRMWIWVHHITSTDRRKSILEEARERDLTGILKHGYPGVVLVEGSHAACESFVGWIKGNKSRPGGFGRNWGHHVRGEIEFPLSGSPEEDSVVTKTVAMTTFEEMEELSAMAKSCKELGLEDEFKEFVMQHKK</sequence>
<dbReference type="Pfam" id="PF05773">
    <property type="entry name" value="RWD"/>
    <property type="match status" value="1"/>
</dbReference>
<dbReference type="InterPro" id="IPR006575">
    <property type="entry name" value="RWD_dom"/>
</dbReference>
<dbReference type="Gene3D" id="3.10.110.10">
    <property type="entry name" value="Ubiquitin Conjugating Enzyme"/>
    <property type="match status" value="1"/>
</dbReference>
<protein>
    <recommendedName>
        <fullName evidence="2">RWD domain-containing protein</fullName>
    </recommendedName>
</protein>
<dbReference type="InterPro" id="IPR016135">
    <property type="entry name" value="UBQ-conjugating_enzyme/RWD"/>
</dbReference>
<dbReference type="InterPro" id="IPR059181">
    <property type="entry name" value="RWDD2A-B_C"/>
</dbReference>
<dbReference type="PANTHER" id="PTHR15955:SF8">
    <property type="entry name" value="RWD DOMAIN-CONTAINING PROTEIN 2B-RELATED"/>
    <property type="match status" value="1"/>
</dbReference>
<name>A0A448ZLM4_9STRA</name>
<feature type="compositionally biased region" description="Basic and acidic residues" evidence="1">
    <location>
        <begin position="80"/>
        <end position="89"/>
    </location>
</feature>
<evidence type="ECO:0000313" key="3">
    <source>
        <dbReference type="EMBL" id="VEU42928.1"/>
    </source>
</evidence>
<evidence type="ECO:0000259" key="2">
    <source>
        <dbReference type="PROSITE" id="PS50908"/>
    </source>
</evidence>
<feature type="region of interest" description="Disordered" evidence="1">
    <location>
        <begin position="76"/>
        <end position="96"/>
    </location>
</feature>
<dbReference type="PANTHER" id="PTHR15955">
    <property type="entry name" value="RWD DOMAIN CONTAINING PROTEIN 2"/>
    <property type="match status" value="1"/>
</dbReference>
<dbReference type="Proteomes" id="UP000291116">
    <property type="component" value="Unassembled WGS sequence"/>
</dbReference>
<reference evidence="3 4" key="1">
    <citation type="submission" date="2019-01" db="EMBL/GenBank/DDBJ databases">
        <authorList>
            <person name="Ferrante I. M."/>
        </authorList>
    </citation>
    <scope>NUCLEOTIDE SEQUENCE [LARGE SCALE GENOMIC DNA]</scope>
    <source>
        <strain evidence="3 4">B856</strain>
    </source>
</reference>
<dbReference type="SUPFAM" id="SSF54495">
    <property type="entry name" value="UBC-like"/>
    <property type="match status" value="1"/>
</dbReference>
<dbReference type="OrthoDB" id="432412at2759"/>
<feature type="domain" description="RWD" evidence="2">
    <location>
        <begin position="24"/>
        <end position="193"/>
    </location>
</feature>
<organism evidence="3 4">
    <name type="scientific">Pseudo-nitzschia multistriata</name>
    <dbReference type="NCBI Taxonomy" id="183589"/>
    <lineage>
        <taxon>Eukaryota</taxon>
        <taxon>Sar</taxon>
        <taxon>Stramenopiles</taxon>
        <taxon>Ochrophyta</taxon>
        <taxon>Bacillariophyta</taxon>
        <taxon>Bacillariophyceae</taxon>
        <taxon>Bacillariophycidae</taxon>
        <taxon>Bacillariales</taxon>
        <taxon>Bacillariaceae</taxon>
        <taxon>Pseudo-nitzschia</taxon>
    </lineage>
</organism>
<accession>A0A448ZLM4</accession>
<dbReference type="InterPro" id="IPR017359">
    <property type="entry name" value="Phi-like"/>
</dbReference>
<dbReference type="Pfam" id="PF06544">
    <property type="entry name" value="Prp3_C"/>
    <property type="match status" value="1"/>
</dbReference>
<dbReference type="CDD" id="cd24163">
    <property type="entry name" value="RWDD2_C"/>
    <property type="match status" value="1"/>
</dbReference>
<evidence type="ECO:0000313" key="4">
    <source>
        <dbReference type="Proteomes" id="UP000291116"/>
    </source>
</evidence>
<proteinExistence type="predicted"/>
<dbReference type="PROSITE" id="PS50908">
    <property type="entry name" value="RWD"/>
    <property type="match status" value="1"/>
</dbReference>
<dbReference type="EMBL" id="CAACVS010000499">
    <property type="protein sequence ID" value="VEU42928.1"/>
    <property type="molecule type" value="Genomic_DNA"/>
</dbReference>